<reference evidence="6 7" key="1">
    <citation type="submission" date="2019-12" db="EMBL/GenBank/DDBJ databases">
        <title>Genomic-based taxomic classification of the family Erythrobacteraceae.</title>
        <authorList>
            <person name="Xu L."/>
        </authorList>
    </citation>
    <scope>NUCLEOTIDE SEQUENCE [LARGE SCALE GENOMIC DNA]</scope>
    <source>
        <strain evidence="6 7">MCCC 1K01500</strain>
    </source>
</reference>
<evidence type="ECO:0000313" key="7">
    <source>
        <dbReference type="Proteomes" id="UP000433652"/>
    </source>
</evidence>
<feature type="domain" description="Bacterial surface antigen (D15)" evidence="5">
    <location>
        <begin position="212"/>
        <end position="397"/>
    </location>
</feature>
<evidence type="ECO:0000259" key="5">
    <source>
        <dbReference type="Pfam" id="PF01103"/>
    </source>
</evidence>
<dbReference type="Proteomes" id="UP000433652">
    <property type="component" value="Unassembled WGS sequence"/>
</dbReference>
<feature type="region of interest" description="Disordered" evidence="3">
    <location>
        <begin position="37"/>
        <end position="57"/>
    </location>
</feature>
<keyword evidence="2" id="KW-0472">Membrane</keyword>
<dbReference type="OrthoDB" id="5523607at2"/>
<gene>
    <name evidence="6" type="ORF">GRI89_05820</name>
</gene>
<evidence type="ECO:0000256" key="4">
    <source>
        <dbReference type="SAM" id="SignalP"/>
    </source>
</evidence>
<keyword evidence="7" id="KW-1185">Reference proteome</keyword>
<evidence type="ECO:0000256" key="3">
    <source>
        <dbReference type="SAM" id="MobiDB-lite"/>
    </source>
</evidence>
<dbReference type="EMBL" id="WTYM01000032">
    <property type="protein sequence ID" value="MXO59055.1"/>
    <property type="molecule type" value="Genomic_DNA"/>
</dbReference>
<dbReference type="Gene3D" id="2.40.160.50">
    <property type="entry name" value="membrane protein fhac: a member of the omp85/tpsb transporter family"/>
    <property type="match status" value="1"/>
</dbReference>
<dbReference type="Pfam" id="PF01103">
    <property type="entry name" value="Omp85"/>
    <property type="match status" value="1"/>
</dbReference>
<comment type="caution">
    <text evidence="6">The sequence shown here is derived from an EMBL/GenBank/DDBJ whole genome shotgun (WGS) entry which is preliminary data.</text>
</comment>
<feature type="chain" id="PRO_5026256360" evidence="4">
    <location>
        <begin position="29"/>
        <end position="397"/>
    </location>
</feature>
<evidence type="ECO:0000313" key="6">
    <source>
        <dbReference type="EMBL" id="MXO59055.1"/>
    </source>
</evidence>
<name>A0A6I4ST37_9SPHN</name>
<sequence>MYIAVRTRRAALLVAGIGLAVFPSAVLAQSQVTEETIDQAETARSPEMSEAEKDPAPMAGKSDMIIAPIPISTPSLGGGLAVFGVLYYNPNGGPKAWSSGGGAGYTSSGTWFAGGFHEMSLADDRIRFKAVGGFASINSDFYGIGADAGSAGISVKLHNNAAGGYVDLQTRPFKKGFLSHVLVGGRISYLDLTASIDLPNDQLPDFVPDTIEQRTQTFKIGPSFTFDTRNDSNNPSKGVLVEGTYLFSTGWLGGDYDHRRFDLAANGYFKVGESSVLAIRRQACIASGSTPYFDLCQFGSGADLRGYEAGRYRDRATWAIQAEWRRHLKGKFGMAAFFGVGGIAASGGDVLKHSKVLVAGGIGARYLASKEANVNLRVDVAYGKDGAAFYVGIGEAF</sequence>
<keyword evidence="4" id="KW-0732">Signal</keyword>
<dbReference type="InterPro" id="IPR000184">
    <property type="entry name" value="Bac_surfAg_D15"/>
</dbReference>
<organism evidence="6 7">
    <name type="scientific">Croceibacterium salegens</name>
    <dbReference type="NCBI Taxonomy" id="1737568"/>
    <lineage>
        <taxon>Bacteria</taxon>
        <taxon>Pseudomonadati</taxon>
        <taxon>Pseudomonadota</taxon>
        <taxon>Alphaproteobacteria</taxon>
        <taxon>Sphingomonadales</taxon>
        <taxon>Erythrobacteraceae</taxon>
        <taxon>Croceibacterium</taxon>
    </lineage>
</organism>
<protein>
    <submittedName>
        <fullName evidence="6">BamA/TamA family outer membrane protein</fullName>
    </submittedName>
</protein>
<dbReference type="GO" id="GO:0019867">
    <property type="term" value="C:outer membrane"/>
    <property type="evidence" value="ECO:0007669"/>
    <property type="project" value="InterPro"/>
</dbReference>
<dbReference type="AlphaFoldDB" id="A0A6I4ST37"/>
<accession>A0A6I4ST37</accession>
<evidence type="ECO:0000256" key="2">
    <source>
        <dbReference type="ARBA" id="ARBA00023136"/>
    </source>
</evidence>
<evidence type="ECO:0000256" key="1">
    <source>
        <dbReference type="ARBA" id="ARBA00004370"/>
    </source>
</evidence>
<proteinExistence type="predicted"/>
<comment type="subcellular location">
    <subcellularLocation>
        <location evidence="1">Membrane</location>
    </subcellularLocation>
</comment>
<feature type="signal peptide" evidence="4">
    <location>
        <begin position="1"/>
        <end position="28"/>
    </location>
</feature>